<organism evidence="1">
    <name type="scientific">Burkholderia sp. (strain CCGE1003)</name>
    <dbReference type="NCBI Taxonomy" id="640512"/>
    <lineage>
        <taxon>Bacteria</taxon>
        <taxon>Pseudomonadati</taxon>
        <taxon>Pseudomonadota</taxon>
        <taxon>Betaproteobacteria</taxon>
        <taxon>Burkholderiales</taxon>
        <taxon>Burkholderiaceae</taxon>
        <taxon>Burkholderia</taxon>
    </lineage>
</organism>
<reference evidence="1" key="1">
    <citation type="submission" date="2010-09" db="EMBL/GenBank/DDBJ databases">
        <title>Complete sequence of chromosome2 of Burkholderia sp. CCGE1003.</title>
        <authorList>
            <consortium name="US DOE Joint Genome Institute"/>
            <person name="Lucas S."/>
            <person name="Copeland A."/>
            <person name="Lapidus A."/>
            <person name="Cheng J.-F."/>
            <person name="Bruce D."/>
            <person name="Goodwin L."/>
            <person name="Pitluck S."/>
            <person name="Daligault H."/>
            <person name="Davenport K."/>
            <person name="Detter J.C."/>
            <person name="Han C."/>
            <person name="Tapia R."/>
            <person name="Land M."/>
            <person name="Hauser L."/>
            <person name="Jeffries C."/>
            <person name="Kyrpides N."/>
            <person name="Ivanova N."/>
            <person name="Ovchinnikova G."/>
            <person name="Martinez-Romero E."/>
            <person name="Rogel M.A."/>
            <person name="Auchtung J."/>
            <person name="Tiedje J.M."/>
            <person name="Woyke T."/>
        </authorList>
    </citation>
    <scope>NUCLEOTIDE SEQUENCE</scope>
    <source>
        <strain evidence="1">CCGE1003</strain>
    </source>
</reference>
<accession>E1TI44</accession>
<evidence type="ECO:0008006" key="2">
    <source>
        <dbReference type="Google" id="ProtNLM"/>
    </source>
</evidence>
<dbReference type="Gene3D" id="3.60.110.10">
    <property type="entry name" value="Carbon-nitrogen hydrolase"/>
    <property type="match status" value="1"/>
</dbReference>
<dbReference type="InterPro" id="IPR036526">
    <property type="entry name" value="C-N_Hydrolase_sf"/>
</dbReference>
<dbReference type="STRING" id="640512.BC1003_5997"/>
<name>E1TI44_BURSG</name>
<dbReference type="OrthoDB" id="9129576at2"/>
<dbReference type="HOGENOM" id="CLU_1014432_0_0_4"/>
<protein>
    <recommendedName>
        <fullName evidence="2">CN hydrolase domain-containing protein</fullName>
    </recommendedName>
</protein>
<proteinExistence type="predicted"/>
<dbReference type="KEGG" id="bgf:BC1003_5997"/>
<evidence type="ECO:0000313" key="1">
    <source>
        <dbReference type="EMBL" id="ADN61905.1"/>
    </source>
</evidence>
<dbReference type="AlphaFoldDB" id="E1TI44"/>
<dbReference type="EMBL" id="CP002218">
    <property type="protein sequence ID" value="ADN61905.1"/>
    <property type="molecule type" value="Genomic_DNA"/>
</dbReference>
<gene>
    <name evidence="1" type="ordered locus">BC1003_5997</name>
</gene>
<dbReference type="SUPFAM" id="SSF56317">
    <property type="entry name" value="Carbon-nitrogen hydrolase"/>
    <property type="match status" value="1"/>
</dbReference>
<sequence>MLLAALNVPFDEALCDTQLFTARIDEAVARQEFDILVLPSQPYVVSPKTFERRTHLEQSTRTLLRWLANLSARKHALIVCGTYEPARKQVLCRTALAAFNGQVIARHVKFPEAKAVTRGMSITKYMTLVDLPHIAQQASILLDEDLRCPIPLVTVTRSCMCLVSCISVSPSLLARARSVAVDFGVFVVLSTYKNVECGETAPSRSMILTPAGNNICVGSNDSSLLVAEIPDIPAWTETKYRREYEYKVRHRTEADVWARIGDDPLNERSGFYVP</sequence>